<evidence type="ECO:0000259" key="15">
    <source>
        <dbReference type="PROSITE" id="PS51083"/>
    </source>
</evidence>
<accession>A0A833TCJ4</accession>
<keyword evidence="4" id="KW-0479">Metal-binding</keyword>
<comment type="subunit">
    <text evidence="10">Interacts with FBL, SNU13, NOP58, NUFIP1, RUVBL1, RUVBL2 and TAF9. Interacts (via HIT-type zinc finger) with the RUVBL1/RUVBL2 complex in the presence of ADP.</text>
</comment>
<evidence type="ECO:0000256" key="12">
    <source>
        <dbReference type="ARBA" id="ARBA00077531"/>
    </source>
</evidence>
<dbReference type="PROSITE" id="PS51083">
    <property type="entry name" value="ZF_HIT"/>
    <property type="match status" value="1"/>
</dbReference>
<evidence type="ECO:0000256" key="3">
    <source>
        <dbReference type="ARBA" id="ARBA00022553"/>
    </source>
</evidence>
<gene>
    <name evidence="16" type="ORF">F2P56_033696</name>
</gene>
<evidence type="ECO:0000256" key="1">
    <source>
        <dbReference type="ARBA" id="ARBA00022499"/>
    </source>
</evidence>
<keyword evidence="1" id="KW-1017">Isopeptide bond</keyword>
<dbReference type="Pfam" id="PF25790">
    <property type="entry name" value="BCD1"/>
    <property type="match status" value="1"/>
</dbReference>
<comment type="similarity">
    <text evidence="9">Belongs to the BCD1 family.</text>
</comment>
<dbReference type="EMBL" id="LIHL02000015">
    <property type="protein sequence ID" value="KAF5444572.1"/>
    <property type="molecule type" value="Genomic_DNA"/>
</dbReference>
<dbReference type="InterPro" id="IPR051639">
    <property type="entry name" value="BCD1"/>
</dbReference>
<evidence type="ECO:0000256" key="2">
    <source>
        <dbReference type="ARBA" id="ARBA00022517"/>
    </source>
</evidence>
<reference evidence="16" key="2">
    <citation type="submission" date="2020-03" db="EMBL/GenBank/DDBJ databases">
        <title>Walnut 2.0.</title>
        <authorList>
            <person name="Marrano A."/>
            <person name="Britton M."/>
            <person name="Zimin A.V."/>
            <person name="Zaini P.A."/>
            <person name="Workman R."/>
            <person name="Puiu D."/>
            <person name="Bianco L."/>
            <person name="Allen B.J."/>
            <person name="Troggio M."/>
            <person name="Leslie C.A."/>
            <person name="Timp W."/>
            <person name="Dendekar A."/>
            <person name="Salzberg S.L."/>
            <person name="Neale D.B."/>
        </authorList>
    </citation>
    <scope>NUCLEOTIDE SEQUENCE</scope>
    <source>
        <tissue evidence="16">Leaves</tissue>
    </source>
</reference>
<dbReference type="CDD" id="cd23023">
    <property type="entry name" value="zf-HIT_BCD1"/>
    <property type="match status" value="1"/>
</dbReference>
<feature type="region of interest" description="Disordered" evidence="14">
    <location>
        <begin position="1"/>
        <end position="25"/>
    </location>
</feature>
<evidence type="ECO:0000256" key="11">
    <source>
        <dbReference type="ARBA" id="ARBA00068630"/>
    </source>
</evidence>
<keyword evidence="7" id="KW-0832">Ubl conjugation</keyword>
<keyword evidence="6" id="KW-0862">Zinc</keyword>
<evidence type="ECO:0000256" key="7">
    <source>
        <dbReference type="ARBA" id="ARBA00022843"/>
    </source>
</evidence>
<evidence type="ECO:0000313" key="16">
    <source>
        <dbReference type="EMBL" id="KAF5444572.1"/>
    </source>
</evidence>
<dbReference type="InterPro" id="IPR007529">
    <property type="entry name" value="Znf_HIT"/>
</dbReference>
<dbReference type="FunFam" id="3.30.60.190:FF:000001">
    <property type="entry name" value="box C/D snoRNA protein 1"/>
    <property type="match status" value="1"/>
</dbReference>
<evidence type="ECO:0000256" key="5">
    <source>
        <dbReference type="ARBA" id="ARBA00022771"/>
    </source>
</evidence>
<feature type="domain" description="HIT-type" evidence="15">
    <location>
        <begin position="33"/>
        <end position="67"/>
    </location>
</feature>
<evidence type="ECO:0000256" key="9">
    <source>
        <dbReference type="ARBA" id="ARBA00049654"/>
    </source>
</evidence>
<dbReference type="Gene3D" id="3.30.60.190">
    <property type="match status" value="1"/>
</dbReference>
<evidence type="ECO:0000256" key="8">
    <source>
        <dbReference type="ARBA" id="ARBA00049598"/>
    </source>
</evidence>
<sequence>YSTPSPINPSKIPAPPSEMESQEDQALTNPLVCEECEASPSKYKCPGCSMRSCSLPCVKAHKQRTGCTGKRSQTQFVPLSQFDDNLLLSDYNLLEEVKRVAESAQRTRTKLCGYAHSKFPFHLRSLWNAAARRRTKLLFLSSGMSKREKNRTRYDQRKKSIFWTIEWRFYSTDIVLHDHGVNENTNLCSIIENHLKTGPWNHQLRQFCEEQLDCLKFFIRKYPKGSVSPFRELDARASIKQQFSSLVILEYPVIYVSLPSHSCDFEVVKDANPVTEKPEPKDSESNPSPVGAPFKEEEIEDNSSSDPRDFELMKHVSSSPMPRSPHYNVRTEKAIDNSSECPLFSRVATSNRSHSTSNTNEAGVSQMMEFDFDQGLIDSYSELIAQINPDDFLDLEFEFAEELDAEGRRDLSDLRAYLSAEEELEEGEILE</sequence>
<reference evidence="16" key="1">
    <citation type="submission" date="2015-10" db="EMBL/GenBank/DDBJ databases">
        <authorList>
            <person name="Martinez-Garcia P.J."/>
            <person name="Crepeau M.W."/>
            <person name="Puiu D."/>
            <person name="Gonzalez-Ibeas D."/>
            <person name="Whalen J."/>
            <person name="Stevens K."/>
            <person name="Paul R."/>
            <person name="Butterfield T."/>
            <person name="Britton M."/>
            <person name="Reagan R."/>
            <person name="Chakraborty S."/>
            <person name="Walawage S.L."/>
            <person name="Vasquez-Gross H.A."/>
            <person name="Cardeno C."/>
            <person name="Famula R."/>
            <person name="Pratt K."/>
            <person name="Kuruganti S."/>
            <person name="Aradhya M.K."/>
            <person name="Leslie C.A."/>
            <person name="Dandekar A.M."/>
            <person name="Salzberg S.L."/>
            <person name="Wegrzyn J.L."/>
            <person name="Langley C.H."/>
            <person name="Neale D.B."/>
        </authorList>
    </citation>
    <scope>NUCLEOTIDE SEQUENCE</scope>
    <source>
        <tissue evidence="16">Leaves</tissue>
    </source>
</reference>
<dbReference type="GO" id="GO:0008270">
    <property type="term" value="F:zinc ion binding"/>
    <property type="evidence" value="ECO:0007669"/>
    <property type="project" value="UniProtKB-UniRule"/>
</dbReference>
<evidence type="ECO:0000256" key="14">
    <source>
        <dbReference type="SAM" id="MobiDB-lite"/>
    </source>
</evidence>
<name>A0A833TCJ4_JUGRE</name>
<keyword evidence="2" id="KW-0690">Ribosome biogenesis</keyword>
<protein>
    <recommendedName>
        <fullName evidence="11">Box C/D snoRNA protein 1</fullName>
    </recommendedName>
    <alternativeName>
        <fullName evidence="12">Zinc finger HIT domain-containing protein 6</fullName>
    </alternativeName>
</protein>
<dbReference type="GO" id="GO:0042254">
    <property type="term" value="P:ribosome biogenesis"/>
    <property type="evidence" value="ECO:0007669"/>
    <property type="project" value="UniProtKB-KW"/>
</dbReference>
<evidence type="ECO:0000256" key="4">
    <source>
        <dbReference type="ARBA" id="ARBA00022723"/>
    </source>
</evidence>
<evidence type="ECO:0000313" key="17">
    <source>
        <dbReference type="Proteomes" id="UP000619265"/>
    </source>
</evidence>
<feature type="region of interest" description="Disordered" evidence="14">
    <location>
        <begin position="273"/>
        <end position="310"/>
    </location>
</feature>
<dbReference type="Gramene" id="Jr15_01340_p1">
    <property type="protein sequence ID" value="cds.Jr15_01340_p1"/>
    <property type="gene ID" value="Jr15_01340"/>
</dbReference>
<dbReference type="Pfam" id="PF04438">
    <property type="entry name" value="zf-HIT"/>
    <property type="match status" value="1"/>
</dbReference>
<dbReference type="SUPFAM" id="SSF144232">
    <property type="entry name" value="HIT/MYND zinc finger-like"/>
    <property type="match status" value="1"/>
</dbReference>
<keyword evidence="3" id="KW-0597">Phosphoprotein</keyword>
<dbReference type="Proteomes" id="UP000619265">
    <property type="component" value="Unassembled WGS sequence"/>
</dbReference>
<dbReference type="PANTHER" id="PTHR13483">
    <property type="entry name" value="BOX C_D SNORNA PROTEIN 1-RELATED"/>
    <property type="match status" value="1"/>
</dbReference>
<comment type="function">
    <text evidence="8">Required for box C/D snoRNAs accumulation involved in snoRNA processing, snoRNA transport to the nucleolus and ribosome biogenesis.</text>
</comment>
<dbReference type="PANTHER" id="PTHR13483:SF3">
    <property type="entry name" value="BOX C_D SNORNA PROTEIN 1"/>
    <property type="match status" value="1"/>
</dbReference>
<feature type="non-terminal residue" evidence="16">
    <location>
        <position position="431"/>
    </location>
</feature>
<evidence type="ECO:0000256" key="13">
    <source>
        <dbReference type="PROSITE-ProRule" id="PRU00453"/>
    </source>
</evidence>
<proteinExistence type="inferred from homology"/>
<dbReference type="InterPro" id="IPR057721">
    <property type="entry name" value="BCD1_alpha/beta"/>
</dbReference>
<organism evidence="16 17">
    <name type="scientific">Juglans regia</name>
    <name type="common">English walnut</name>
    <dbReference type="NCBI Taxonomy" id="51240"/>
    <lineage>
        <taxon>Eukaryota</taxon>
        <taxon>Viridiplantae</taxon>
        <taxon>Streptophyta</taxon>
        <taxon>Embryophyta</taxon>
        <taxon>Tracheophyta</taxon>
        <taxon>Spermatophyta</taxon>
        <taxon>Magnoliopsida</taxon>
        <taxon>eudicotyledons</taxon>
        <taxon>Gunneridae</taxon>
        <taxon>Pentapetalae</taxon>
        <taxon>rosids</taxon>
        <taxon>fabids</taxon>
        <taxon>Fagales</taxon>
        <taxon>Juglandaceae</taxon>
        <taxon>Juglans</taxon>
    </lineage>
</organism>
<evidence type="ECO:0000256" key="6">
    <source>
        <dbReference type="ARBA" id="ARBA00022833"/>
    </source>
</evidence>
<comment type="caution">
    <text evidence="16">The sequence shown here is derived from an EMBL/GenBank/DDBJ whole genome shotgun (WGS) entry which is preliminary data.</text>
</comment>
<evidence type="ECO:0000256" key="10">
    <source>
        <dbReference type="ARBA" id="ARBA00061949"/>
    </source>
</evidence>
<keyword evidence="5 13" id="KW-0863">Zinc-finger</keyword>
<dbReference type="AlphaFoldDB" id="A0A833TCJ4"/>